<proteinExistence type="predicted"/>
<dbReference type="Proteomes" id="UP001055940">
    <property type="component" value="Chromosome"/>
</dbReference>
<sequence>MDEGYPSDAYYIAALMAPEREAMPLADALDTVVAKAEVDHEVSTTAELHGHDLFRAKADWAHHQKKPRVRIGVHNDVSQAITDHDVKIIHRGNASHP</sequence>
<name>A0ABY5DBD3_9ACTN</name>
<reference evidence="1" key="1">
    <citation type="submission" date="2022-06" db="EMBL/GenBank/DDBJ databases">
        <authorList>
            <person name="Ping M."/>
        </authorList>
    </citation>
    <scope>NUCLEOTIDE SEQUENCE</scope>
    <source>
        <strain evidence="1">JCM11759T</strain>
    </source>
</reference>
<dbReference type="RefSeq" id="WP_254419496.1">
    <property type="nucleotide sequence ID" value="NZ_BAAAJB010000045.1"/>
</dbReference>
<evidence type="ECO:0000313" key="2">
    <source>
        <dbReference type="Proteomes" id="UP001055940"/>
    </source>
</evidence>
<accession>A0ABY5DBD3</accession>
<evidence type="ECO:0000313" key="1">
    <source>
        <dbReference type="EMBL" id="USY20427.1"/>
    </source>
</evidence>
<organism evidence="1 2">
    <name type="scientific">Nocardiopsis exhalans</name>
    <dbReference type="NCBI Taxonomy" id="163604"/>
    <lineage>
        <taxon>Bacteria</taxon>
        <taxon>Bacillati</taxon>
        <taxon>Actinomycetota</taxon>
        <taxon>Actinomycetes</taxon>
        <taxon>Streptosporangiales</taxon>
        <taxon>Nocardiopsidaceae</taxon>
        <taxon>Nocardiopsis</taxon>
    </lineage>
</organism>
<protein>
    <submittedName>
        <fullName evidence="1">Uncharacterized protein</fullName>
    </submittedName>
</protein>
<keyword evidence="2" id="KW-1185">Reference proteome</keyword>
<gene>
    <name evidence="1" type="ORF">NE857_01825</name>
</gene>
<dbReference type="EMBL" id="CP099837">
    <property type="protein sequence ID" value="USY20427.1"/>
    <property type="molecule type" value="Genomic_DNA"/>
</dbReference>